<dbReference type="eggNOG" id="COG0626">
    <property type="taxonomic scope" value="Bacteria"/>
</dbReference>
<organism evidence="1 2">
    <name type="scientific">Thiobacillus denitrificans (strain ATCC 25259 / T1)</name>
    <dbReference type="NCBI Taxonomy" id="292415"/>
    <lineage>
        <taxon>Bacteria</taxon>
        <taxon>Pseudomonadati</taxon>
        <taxon>Pseudomonadota</taxon>
        <taxon>Betaproteobacteria</taxon>
        <taxon>Nitrosomonadales</taxon>
        <taxon>Thiobacillaceae</taxon>
        <taxon>Thiobacillus</taxon>
    </lineage>
</organism>
<proteinExistence type="predicted"/>
<reference evidence="1 2" key="1">
    <citation type="journal article" date="2006" name="J. Bacteriol.">
        <title>The genome sequence of the obligately chemolithoautotrophic, facultatively anaerobic bacterium Thiobacillus denitrificans.</title>
        <authorList>
            <person name="Beller H.R."/>
            <person name="Chain P.S."/>
            <person name="Letain T.E."/>
            <person name="Chakicherla A."/>
            <person name="Larimer F.W."/>
            <person name="Richardson P.M."/>
            <person name="Coleman M.A."/>
            <person name="Wood A.P."/>
            <person name="Kelly D.P."/>
        </authorList>
    </citation>
    <scope>NUCLEOTIDE SEQUENCE [LARGE SCALE GENOMIC DNA]</scope>
    <source>
        <strain evidence="1 2">ATCC 25259</strain>
    </source>
</reference>
<dbReference type="KEGG" id="tbd:Tbd_2734"/>
<dbReference type="AlphaFoldDB" id="Q3SFC5"/>
<evidence type="ECO:0000313" key="2">
    <source>
        <dbReference type="Proteomes" id="UP000008291"/>
    </source>
</evidence>
<accession>Q3SFC5</accession>
<evidence type="ECO:0000313" key="1">
    <source>
        <dbReference type="EMBL" id="AAZ98687.1"/>
    </source>
</evidence>
<gene>
    <name evidence="1" type="ordered locus">Tbd_2734</name>
</gene>
<name>Q3SFC5_THIDA</name>
<dbReference type="EMBL" id="CP000116">
    <property type="protein sequence ID" value="AAZ98687.1"/>
    <property type="molecule type" value="Genomic_DNA"/>
</dbReference>
<keyword evidence="2" id="KW-1185">Reference proteome</keyword>
<dbReference type="STRING" id="292415.Tbd_2734"/>
<sequence length="106" mass="11192">MMDLDVRVISQRPAGGRCALYADYAEVLATHLAARTEVVFSTRRDAHGAGFPSLLMNGQAVQPADGVILMPADLCARLTALGVDDAILDRLADALDAPLERMLAGA</sequence>
<dbReference type="HOGENOM" id="CLU_2222019_0_0_4"/>
<protein>
    <submittedName>
        <fullName evidence="1">Uncharacterized protein</fullName>
    </submittedName>
</protein>
<dbReference type="Proteomes" id="UP000008291">
    <property type="component" value="Chromosome"/>
</dbReference>